<evidence type="ECO:0000313" key="2">
    <source>
        <dbReference type="EMBL" id="GAP19761.1"/>
    </source>
</evidence>
<keyword evidence="1" id="KW-0472">Membrane</keyword>
<sequence length="214" mass="23479">MDAFPAEPPPYPPQAPRAKRQVAPAFWTVASVLSLVVNLVLIILVIALASQVFTLKRLITEQLLGGLYNNFVLMDEARIQTTIAIDEEVPAKFNLKLNTDTTVVLTEDTPIQGARVSLSTGGMSIYSAPTDIILPAGTNLPIHLKLTVPVDKMIPVQMDVKVDIPLKETDLHEPFVGLQEVVGPYYHMLNETPNSWGELICGKRSGSLCRRLIP</sequence>
<keyword evidence="1" id="KW-0812">Transmembrane</keyword>
<organism evidence="2">
    <name type="scientific">Levilinea saccharolytica</name>
    <dbReference type="NCBI Taxonomy" id="229921"/>
    <lineage>
        <taxon>Bacteria</taxon>
        <taxon>Bacillati</taxon>
        <taxon>Chloroflexota</taxon>
        <taxon>Anaerolineae</taxon>
        <taxon>Anaerolineales</taxon>
        <taxon>Anaerolineaceae</taxon>
        <taxon>Levilinea</taxon>
    </lineage>
</organism>
<proteinExistence type="predicted"/>
<reference evidence="2" key="1">
    <citation type="journal article" date="2015" name="Genome Announc.">
        <title>Draft Genome Sequences of Anaerolinea thermolimosa IMO-1, Bellilinea caldifistulae GOMI-1, Leptolinea tardivitalis YMTK-2, Levilinea saccharolytica KIBI-1, Longilinea arvoryzae KOME-1, Previously Described as Members of the Class Anaerolineae (Chloroflexi).</title>
        <authorList>
            <person name="Matsuura N."/>
            <person name="Tourlousse M.D."/>
            <person name="Ohashi A."/>
            <person name="Hugenholtz P."/>
            <person name="Sekiguchi Y."/>
        </authorList>
    </citation>
    <scope>NUCLEOTIDE SEQUENCE</scope>
    <source>
        <strain evidence="2">KIBI-1</strain>
    </source>
</reference>
<feature type="transmembrane region" description="Helical" evidence="1">
    <location>
        <begin position="25"/>
        <end position="49"/>
    </location>
</feature>
<gene>
    <name evidence="2" type="ORF">LSAC_03673</name>
</gene>
<dbReference type="OrthoDB" id="162045at2"/>
<dbReference type="RefSeq" id="WP_062420011.1">
    <property type="nucleotide sequence ID" value="NZ_BBXZ01000192.1"/>
</dbReference>
<dbReference type="EMBL" id="DF967975">
    <property type="protein sequence ID" value="GAP19761.1"/>
    <property type="molecule type" value="Genomic_DNA"/>
</dbReference>
<name>A0A0M8JQH1_9CHLR</name>
<protein>
    <submittedName>
        <fullName evidence="2">Uncharacterized protein</fullName>
    </submittedName>
</protein>
<dbReference type="AlphaFoldDB" id="A0A0M8JQH1"/>
<accession>A0A0M8JQH1</accession>
<keyword evidence="1" id="KW-1133">Transmembrane helix</keyword>
<evidence type="ECO:0000256" key="1">
    <source>
        <dbReference type="SAM" id="Phobius"/>
    </source>
</evidence>